<evidence type="ECO:0000256" key="1">
    <source>
        <dbReference type="SAM" id="MobiDB-lite"/>
    </source>
</evidence>
<keyword evidence="2" id="KW-0472">Membrane</keyword>
<dbReference type="Proteomes" id="UP000299102">
    <property type="component" value="Unassembled WGS sequence"/>
</dbReference>
<dbReference type="AlphaFoldDB" id="A0A4C1VL82"/>
<feature type="region of interest" description="Disordered" evidence="1">
    <location>
        <begin position="108"/>
        <end position="143"/>
    </location>
</feature>
<reference evidence="3 4" key="1">
    <citation type="journal article" date="2019" name="Commun. Biol.">
        <title>The bagworm genome reveals a unique fibroin gene that provides high tensile strength.</title>
        <authorList>
            <person name="Kono N."/>
            <person name="Nakamura H."/>
            <person name="Ohtoshi R."/>
            <person name="Tomita M."/>
            <person name="Numata K."/>
            <person name="Arakawa K."/>
        </authorList>
    </citation>
    <scope>NUCLEOTIDE SEQUENCE [LARGE SCALE GENOMIC DNA]</scope>
</reference>
<name>A0A4C1VL82_EUMVA</name>
<feature type="region of interest" description="Disordered" evidence="1">
    <location>
        <begin position="249"/>
        <end position="306"/>
    </location>
</feature>
<evidence type="ECO:0000313" key="4">
    <source>
        <dbReference type="Proteomes" id="UP000299102"/>
    </source>
</evidence>
<keyword evidence="2" id="KW-1133">Transmembrane helix</keyword>
<feature type="compositionally biased region" description="Basic residues" evidence="1">
    <location>
        <begin position="274"/>
        <end position="288"/>
    </location>
</feature>
<organism evidence="3 4">
    <name type="scientific">Eumeta variegata</name>
    <name type="common">Bagworm moth</name>
    <name type="synonym">Eumeta japonica</name>
    <dbReference type="NCBI Taxonomy" id="151549"/>
    <lineage>
        <taxon>Eukaryota</taxon>
        <taxon>Metazoa</taxon>
        <taxon>Ecdysozoa</taxon>
        <taxon>Arthropoda</taxon>
        <taxon>Hexapoda</taxon>
        <taxon>Insecta</taxon>
        <taxon>Pterygota</taxon>
        <taxon>Neoptera</taxon>
        <taxon>Endopterygota</taxon>
        <taxon>Lepidoptera</taxon>
        <taxon>Glossata</taxon>
        <taxon>Ditrysia</taxon>
        <taxon>Tineoidea</taxon>
        <taxon>Psychidae</taxon>
        <taxon>Oiketicinae</taxon>
        <taxon>Eumeta</taxon>
    </lineage>
</organism>
<keyword evidence="2" id="KW-0812">Transmembrane</keyword>
<evidence type="ECO:0000256" key="2">
    <source>
        <dbReference type="SAM" id="Phobius"/>
    </source>
</evidence>
<gene>
    <name evidence="3" type="ORF">EVAR_29068_1</name>
</gene>
<dbReference type="EMBL" id="BGZK01000372">
    <property type="protein sequence ID" value="GBP39838.1"/>
    <property type="molecule type" value="Genomic_DNA"/>
</dbReference>
<sequence length="306" mass="34704">MINRLDTFKDTRYYWILYEYLLSIIVYGHTKWRITTKAGIVSSVRSPAPNGRYRALAPSALTKLLAFCADRRPATLPALPIESPRRRRPPRSTTNNNLLFQRAWRFPLQGTANPDGPGTTGLEGAPRRYQVSPAHPPSHPSSVPRLQLSIPLCVRIPARRAPRIRPADPRRLLIAPTNNRRLIRHLRDSRQLYDQTRTVSLKHIYPYHGPRFPCPWAGGLAQNPITLEFIQQVPTKALSEIGYEAPQDVVKTNRESDPVSSRASSRATSPMKTNKIKINARRAHRPTKERRAPTAQSSVRTASRKQ</sequence>
<feature type="transmembrane region" description="Helical" evidence="2">
    <location>
        <begin position="12"/>
        <end position="30"/>
    </location>
</feature>
<evidence type="ECO:0000313" key="3">
    <source>
        <dbReference type="EMBL" id="GBP39838.1"/>
    </source>
</evidence>
<protein>
    <submittedName>
        <fullName evidence="3">Uncharacterized protein</fullName>
    </submittedName>
</protein>
<feature type="compositionally biased region" description="Polar residues" evidence="1">
    <location>
        <begin position="294"/>
        <end position="306"/>
    </location>
</feature>
<keyword evidence="4" id="KW-1185">Reference proteome</keyword>
<feature type="compositionally biased region" description="Polar residues" evidence="1">
    <location>
        <begin position="258"/>
        <end position="272"/>
    </location>
</feature>
<proteinExistence type="predicted"/>
<accession>A0A4C1VL82</accession>
<comment type="caution">
    <text evidence="3">The sequence shown here is derived from an EMBL/GenBank/DDBJ whole genome shotgun (WGS) entry which is preliminary data.</text>
</comment>